<comment type="caution">
    <text evidence="2">The sequence shown here is derived from an EMBL/GenBank/DDBJ whole genome shotgun (WGS) entry which is preliminary data.</text>
</comment>
<dbReference type="EMBL" id="JACIEZ010000001">
    <property type="protein sequence ID" value="MBB4063122.1"/>
    <property type="molecule type" value="Genomic_DNA"/>
</dbReference>
<evidence type="ECO:0000313" key="2">
    <source>
        <dbReference type="EMBL" id="MBB4063122.1"/>
    </source>
</evidence>
<dbReference type="Gene3D" id="1.25.40.10">
    <property type="entry name" value="Tetratricopeptide repeat domain"/>
    <property type="match status" value="1"/>
</dbReference>
<dbReference type="SMART" id="SM00028">
    <property type="entry name" value="TPR"/>
    <property type="match status" value="2"/>
</dbReference>
<sequence length="213" mass="23047">MPAMRFSDVPRFLAVLLALAATAHADDETPSQDVIQQPLMQPPPGTGSLTIEPRAVRLDALFARLKRESDPEAAKAIAGEIRAALTESDSATVDLLMTRASNAIASNQTAAAFDYLDQVTVLRPDYAEGWNLRATLHFALGNNRKSVADIRRTLALEPRHLGALSGLAGILTLDGRDEAALKVWEAYLALYPADRTAQDQARDLLEKMAGSRT</sequence>
<dbReference type="SUPFAM" id="SSF48452">
    <property type="entry name" value="TPR-like"/>
    <property type="match status" value="1"/>
</dbReference>
<accession>A0A7W6J2X4</accession>
<dbReference type="InterPro" id="IPR011990">
    <property type="entry name" value="TPR-like_helical_dom_sf"/>
</dbReference>
<dbReference type="Proteomes" id="UP000528286">
    <property type="component" value="Unassembled WGS sequence"/>
</dbReference>
<dbReference type="AlphaFoldDB" id="A0A7W6J2X4"/>
<proteinExistence type="predicted"/>
<keyword evidence="3" id="KW-1185">Reference proteome</keyword>
<feature type="chain" id="PRO_5030508504" evidence="1">
    <location>
        <begin position="26"/>
        <end position="213"/>
    </location>
</feature>
<keyword evidence="1" id="KW-0732">Signal</keyword>
<reference evidence="2 3" key="1">
    <citation type="submission" date="2020-08" db="EMBL/GenBank/DDBJ databases">
        <title>Genomic Encyclopedia of Type Strains, Phase IV (KMG-IV): sequencing the most valuable type-strain genomes for metagenomic binning, comparative biology and taxonomic classification.</title>
        <authorList>
            <person name="Goeker M."/>
        </authorList>
    </citation>
    <scope>NUCLEOTIDE SEQUENCE [LARGE SCALE GENOMIC DNA]</scope>
    <source>
        <strain evidence="2 3">DSM 29853</strain>
    </source>
</reference>
<protein>
    <submittedName>
        <fullName evidence="2">Tetratricopeptide (TPR) repeat protein</fullName>
    </submittedName>
</protein>
<name>A0A7W6J2X4_9HYPH</name>
<dbReference type="RefSeq" id="WP_183364318.1">
    <property type="nucleotide sequence ID" value="NZ_JACIEZ010000001.1"/>
</dbReference>
<gene>
    <name evidence="2" type="ORF">GGR23_000283</name>
</gene>
<feature type="signal peptide" evidence="1">
    <location>
        <begin position="1"/>
        <end position="25"/>
    </location>
</feature>
<evidence type="ECO:0000313" key="3">
    <source>
        <dbReference type="Proteomes" id="UP000528286"/>
    </source>
</evidence>
<evidence type="ECO:0000256" key="1">
    <source>
        <dbReference type="SAM" id="SignalP"/>
    </source>
</evidence>
<dbReference type="InterPro" id="IPR019734">
    <property type="entry name" value="TPR_rpt"/>
</dbReference>
<organism evidence="2 3">
    <name type="scientific">Gellertiella hungarica</name>
    <dbReference type="NCBI Taxonomy" id="1572859"/>
    <lineage>
        <taxon>Bacteria</taxon>
        <taxon>Pseudomonadati</taxon>
        <taxon>Pseudomonadota</taxon>
        <taxon>Alphaproteobacteria</taxon>
        <taxon>Hyphomicrobiales</taxon>
        <taxon>Rhizobiaceae</taxon>
        <taxon>Gellertiella</taxon>
    </lineage>
</organism>